<dbReference type="STRING" id="1305675.BFG57_09515"/>
<dbReference type="EMBL" id="MJEH01000005">
    <property type="protein sequence ID" value="OEH94075.1"/>
    <property type="molecule type" value="Genomic_DNA"/>
</dbReference>
<dbReference type="AlphaFoldDB" id="A0A1E5LJ18"/>
<dbReference type="Gene3D" id="3.90.960.10">
    <property type="entry name" value="YbaK/aminoacyl-tRNA synthetase-associated domain"/>
    <property type="match status" value="1"/>
</dbReference>
<dbReference type="PANTHER" id="PTHR30411:SF1">
    <property type="entry name" value="CYTOPLASMIC PROTEIN"/>
    <property type="match status" value="1"/>
</dbReference>
<name>A0A1E5LJ18_9BACI</name>
<keyword evidence="3" id="KW-1185">Reference proteome</keyword>
<dbReference type="SUPFAM" id="SSF55826">
    <property type="entry name" value="YbaK/ProRS associated domain"/>
    <property type="match status" value="1"/>
</dbReference>
<evidence type="ECO:0000313" key="3">
    <source>
        <dbReference type="Proteomes" id="UP000095209"/>
    </source>
</evidence>
<sequence>MHAYELMVKKYLKSNGVNFKHIVLTASCHSVEDAAKAVNASINDFVKNICMIDQTGRLIIAIVMGKDRASTSRVGKALEIVRPRLAKEMEVLQYTGYPAGGVPSFGFEAIFLVDTYVMDMNEVYTGGGSPNSLVKVKVEDLVKMNGGKTIRVRK</sequence>
<dbReference type="InterPro" id="IPR007214">
    <property type="entry name" value="YbaK/aa-tRNA-synth-assoc-dom"/>
</dbReference>
<protein>
    <recommendedName>
        <fullName evidence="1">YbaK/aminoacyl-tRNA synthetase-associated domain-containing protein</fullName>
    </recommendedName>
</protein>
<accession>A0A1E5LJ18</accession>
<evidence type="ECO:0000259" key="1">
    <source>
        <dbReference type="Pfam" id="PF04073"/>
    </source>
</evidence>
<dbReference type="PANTHER" id="PTHR30411">
    <property type="entry name" value="CYTOPLASMIC PROTEIN"/>
    <property type="match status" value="1"/>
</dbReference>
<dbReference type="Pfam" id="PF04073">
    <property type="entry name" value="tRNA_edit"/>
    <property type="match status" value="1"/>
</dbReference>
<comment type="caution">
    <text evidence="2">The sequence shown here is derived from an EMBL/GenBank/DDBJ whole genome shotgun (WGS) entry which is preliminary data.</text>
</comment>
<proteinExistence type="predicted"/>
<feature type="domain" description="YbaK/aminoacyl-tRNA synthetase-associated" evidence="1">
    <location>
        <begin position="26"/>
        <end position="143"/>
    </location>
</feature>
<dbReference type="OrthoDB" id="9798760at2"/>
<dbReference type="Proteomes" id="UP000095209">
    <property type="component" value="Unassembled WGS sequence"/>
</dbReference>
<gene>
    <name evidence="2" type="ORF">BFG57_09515</name>
</gene>
<reference evidence="2 3" key="1">
    <citation type="submission" date="2016-08" db="EMBL/GenBank/DDBJ databases">
        <title>Genome of Bacillus solimangrovi GH2-4.</title>
        <authorList>
            <person name="Lim S."/>
            <person name="Kim B.-C."/>
        </authorList>
    </citation>
    <scope>NUCLEOTIDE SEQUENCE [LARGE SCALE GENOMIC DNA]</scope>
    <source>
        <strain evidence="2 3">GH2-4</strain>
    </source>
</reference>
<dbReference type="GO" id="GO:0002161">
    <property type="term" value="F:aminoacyl-tRNA deacylase activity"/>
    <property type="evidence" value="ECO:0007669"/>
    <property type="project" value="InterPro"/>
</dbReference>
<organism evidence="2 3">
    <name type="scientific">Bacillus solimangrovi</name>
    <dbReference type="NCBI Taxonomy" id="1305675"/>
    <lineage>
        <taxon>Bacteria</taxon>
        <taxon>Bacillati</taxon>
        <taxon>Bacillota</taxon>
        <taxon>Bacilli</taxon>
        <taxon>Bacillales</taxon>
        <taxon>Bacillaceae</taxon>
        <taxon>Bacillus</taxon>
    </lineage>
</organism>
<dbReference type="RefSeq" id="WP_069715844.1">
    <property type="nucleotide sequence ID" value="NZ_MJEH01000005.1"/>
</dbReference>
<dbReference type="InterPro" id="IPR036754">
    <property type="entry name" value="YbaK/aa-tRNA-synt-asso_dom_sf"/>
</dbReference>
<evidence type="ECO:0000313" key="2">
    <source>
        <dbReference type="EMBL" id="OEH94075.1"/>
    </source>
</evidence>